<sequence length="606" mass="68484">MLRKVTTGHSLLDVALQFRLSLDVESERLINVRFRVEDPTVDLSSGVFAAFVKQTSPVESSSPQEVTEESGRQQALPFLANLSDLSVEMNNCLIKYNGALGQESRTMSLSLRGLSLSKNGEKGRARVSGLTVEDQGQRLALRTSLIVLSQEVHQSGINVQVSSDSVQTKLSIEDVVWWKMHAEDHVISLVGRRVGPSKSVPQHSLPIIFAIELASISCDLVDLDSFQSILSMQYLSVIKTAEVLEVGVDCLCISAPNVDITNATFEHHQWNHSVYVGAALVQCNLSDNARGILVGVDDCKIEWSDKLAYQVKQLLEVLAASEPHSEKDDLSKKKINLRLQMKRRKYERAAAWDERRKNNPFLCFETNVLCLTVEILSPLITSVTCSSSSPIYIVWSPLLHRIIYHMSQVIMRTFQQPKSGNGSLQKSRKQTQYRVLTNHAIELILELPRHHRMVWRIPSLTFDASPSSLSAVSPKLVMTMDSMDIITAIDVCITRRISDMQMDSYRRGFKEFEALTNKVWTWSAASFHFFLPFEFSFAQVFDEFVNAIKWIKVVHGLKKDPFPPNAPLPSDIRVIFKEARIVLEDDPFESLLQMSHELKEDEVRIR</sequence>
<name>A0A3P7HZW5_STRVU</name>
<dbReference type="PANTHER" id="PTHR15678:SF6">
    <property type="entry name" value="BRIDGE-LIKE LIPID TRANSFER PROTEIN FAMILY MEMBER 2"/>
    <property type="match status" value="1"/>
</dbReference>
<accession>A0A3P7HZW5</accession>
<gene>
    <name evidence="1" type="ORF">SVUK_LOCUS768</name>
</gene>
<protein>
    <submittedName>
        <fullName evidence="1">Uncharacterized protein</fullName>
    </submittedName>
</protein>
<evidence type="ECO:0000313" key="1">
    <source>
        <dbReference type="EMBL" id="VDM65770.1"/>
    </source>
</evidence>
<proteinExistence type="predicted"/>
<dbReference type="OrthoDB" id="1562405at2759"/>
<dbReference type="Pfam" id="PF10344">
    <property type="entry name" value="Hobbit"/>
    <property type="match status" value="1"/>
</dbReference>
<organism evidence="1 2">
    <name type="scientific">Strongylus vulgaris</name>
    <name type="common">Blood worm</name>
    <dbReference type="NCBI Taxonomy" id="40348"/>
    <lineage>
        <taxon>Eukaryota</taxon>
        <taxon>Metazoa</taxon>
        <taxon>Ecdysozoa</taxon>
        <taxon>Nematoda</taxon>
        <taxon>Chromadorea</taxon>
        <taxon>Rhabditida</taxon>
        <taxon>Rhabditina</taxon>
        <taxon>Rhabditomorpha</taxon>
        <taxon>Strongyloidea</taxon>
        <taxon>Strongylidae</taxon>
        <taxon>Strongylus</taxon>
    </lineage>
</organism>
<dbReference type="PANTHER" id="PTHR15678">
    <property type="entry name" value="ANTIGEN MLAA-22-RELATED"/>
    <property type="match status" value="1"/>
</dbReference>
<dbReference type="InterPro" id="IPR045167">
    <property type="entry name" value="Hobbit"/>
</dbReference>
<keyword evidence="2" id="KW-1185">Reference proteome</keyword>
<evidence type="ECO:0000313" key="2">
    <source>
        <dbReference type="Proteomes" id="UP000270094"/>
    </source>
</evidence>
<dbReference type="EMBL" id="UYYB01001364">
    <property type="protein sequence ID" value="VDM65770.1"/>
    <property type="molecule type" value="Genomic_DNA"/>
</dbReference>
<dbReference type="Proteomes" id="UP000270094">
    <property type="component" value="Unassembled WGS sequence"/>
</dbReference>
<dbReference type="AlphaFoldDB" id="A0A3P7HZW5"/>
<reference evidence="1 2" key="1">
    <citation type="submission" date="2018-11" db="EMBL/GenBank/DDBJ databases">
        <authorList>
            <consortium name="Pathogen Informatics"/>
        </authorList>
    </citation>
    <scope>NUCLEOTIDE SEQUENCE [LARGE SCALE GENOMIC DNA]</scope>
</reference>